<evidence type="ECO:0000256" key="3">
    <source>
        <dbReference type="ARBA" id="ARBA00022989"/>
    </source>
</evidence>
<evidence type="ECO:0000256" key="1">
    <source>
        <dbReference type="ARBA" id="ARBA00004141"/>
    </source>
</evidence>
<gene>
    <name evidence="6" type="ORF">PV04_02523</name>
</gene>
<sequence length="324" mass="35498">MSVSHLPDRTLVYTAPNGAVYFASGDNANCTVSACPIELSVYGYRPSIAASSTLIALYAICMCIQAALGFRYKKWGFMSAMMLGCLDEILGYVGRILYWQNPWAQTGFIMQIVLITIGPVFFSAAIYVLLAQIVEYICVKHSRFAPKYFYWIFIPCDILSLILQAAGGAMSSTSNGKSQSGVDIALAGLALQVVTLVAFAALCVDYAIRSRSVWMAVRWPRQFGLFCAFLAAATVLILLRCCYRVYELSEGYSRDSEALRDETLFIALESVMVVLSAYCLVVAHPGFVFKTGDEHLLSDEWVAEKGLKTESTSSGPPRDDAATV</sequence>
<evidence type="ECO:0000256" key="5">
    <source>
        <dbReference type="SAM" id="Phobius"/>
    </source>
</evidence>
<feature type="transmembrane region" description="Helical" evidence="5">
    <location>
        <begin position="108"/>
        <end position="130"/>
    </location>
</feature>
<name>A0A0D2FPJ4_9EURO</name>
<keyword evidence="2 5" id="KW-0812">Transmembrane</keyword>
<dbReference type="Pfam" id="PF04479">
    <property type="entry name" value="RTA1"/>
    <property type="match status" value="1"/>
</dbReference>
<keyword evidence="3 5" id="KW-1133">Transmembrane helix</keyword>
<dbReference type="AlphaFoldDB" id="A0A0D2FPJ4"/>
<evidence type="ECO:0000313" key="7">
    <source>
        <dbReference type="Proteomes" id="UP000054266"/>
    </source>
</evidence>
<dbReference type="STRING" id="5601.A0A0D2FPJ4"/>
<dbReference type="HOGENOM" id="CLU_033465_6_1_1"/>
<proteinExistence type="predicted"/>
<feature type="transmembrane region" description="Helical" evidence="5">
    <location>
        <begin position="266"/>
        <end position="289"/>
    </location>
</feature>
<dbReference type="EMBL" id="KN846957">
    <property type="protein sequence ID" value="KIW70233.1"/>
    <property type="molecule type" value="Genomic_DNA"/>
</dbReference>
<organism evidence="6 7">
    <name type="scientific">Phialophora macrospora</name>
    <dbReference type="NCBI Taxonomy" id="1851006"/>
    <lineage>
        <taxon>Eukaryota</taxon>
        <taxon>Fungi</taxon>
        <taxon>Dikarya</taxon>
        <taxon>Ascomycota</taxon>
        <taxon>Pezizomycotina</taxon>
        <taxon>Eurotiomycetes</taxon>
        <taxon>Chaetothyriomycetidae</taxon>
        <taxon>Chaetothyriales</taxon>
        <taxon>Herpotrichiellaceae</taxon>
        <taxon>Phialophora</taxon>
    </lineage>
</organism>
<dbReference type="PANTHER" id="PTHR31465">
    <property type="entry name" value="PROTEIN RTA1-RELATED"/>
    <property type="match status" value="1"/>
</dbReference>
<keyword evidence="4 5" id="KW-0472">Membrane</keyword>
<feature type="transmembrane region" description="Helical" evidence="5">
    <location>
        <begin position="184"/>
        <end position="204"/>
    </location>
</feature>
<evidence type="ECO:0000256" key="4">
    <source>
        <dbReference type="ARBA" id="ARBA00023136"/>
    </source>
</evidence>
<dbReference type="GO" id="GO:0000324">
    <property type="term" value="C:fungal-type vacuole"/>
    <property type="evidence" value="ECO:0007669"/>
    <property type="project" value="TreeGrafter"/>
</dbReference>
<keyword evidence="7" id="KW-1185">Reference proteome</keyword>
<feature type="transmembrane region" description="Helical" evidence="5">
    <location>
        <begin position="225"/>
        <end position="246"/>
    </location>
</feature>
<reference evidence="6 7" key="1">
    <citation type="submission" date="2015-01" db="EMBL/GenBank/DDBJ databases">
        <title>The Genome Sequence of Capronia semiimmersa CBS27337.</title>
        <authorList>
            <consortium name="The Broad Institute Genomics Platform"/>
            <person name="Cuomo C."/>
            <person name="de Hoog S."/>
            <person name="Gorbushina A."/>
            <person name="Stielow B."/>
            <person name="Teixiera M."/>
            <person name="Abouelleil A."/>
            <person name="Chapman S.B."/>
            <person name="Priest M."/>
            <person name="Young S.K."/>
            <person name="Wortman J."/>
            <person name="Nusbaum C."/>
            <person name="Birren B."/>
        </authorList>
    </citation>
    <scope>NUCLEOTIDE SEQUENCE [LARGE SCALE GENOMIC DNA]</scope>
    <source>
        <strain evidence="6 7">CBS 27337</strain>
    </source>
</reference>
<feature type="transmembrane region" description="Helical" evidence="5">
    <location>
        <begin position="150"/>
        <end position="172"/>
    </location>
</feature>
<dbReference type="Proteomes" id="UP000054266">
    <property type="component" value="Unassembled WGS sequence"/>
</dbReference>
<evidence type="ECO:0000313" key="6">
    <source>
        <dbReference type="EMBL" id="KIW70233.1"/>
    </source>
</evidence>
<evidence type="ECO:0008006" key="8">
    <source>
        <dbReference type="Google" id="ProtNLM"/>
    </source>
</evidence>
<protein>
    <recommendedName>
        <fullName evidence="8">Parasitic phase-specific protein PSP-1</fullName>
    </recommendedName>
</protein>
<dbReference type="InterPro" id="IPR007568">
    <property type="entry name" value="RTA1"/>
</dbReference>
<evidence type="ECO:0000256" key="2">
    <source>
        <dbReference type="ARBA" id="ARBA00022692"/>
    </source>
</evidence>
<feature type="transmembrane region" description="Helical" evidence="5">
    <location>
        <begin position="48"/>
        <end position="68"/>
    </location>
</feature>
<accession>A0A0D2FPJ4</accession>
<dbReference type="GO" id="GO:0005886">
    <property type="term" value="C:plasma membrane"/>
    <property type="evidence" value="ECO:0007669"/>
    <property type="project" value="TreeGrafter"/>
</dbReference>
<dbReference type="PANTHER" id="PTHR31465:SF7">
    <property type="entry name" value="SPHINGOID LONG-CHAIN BASE TRANSPORTER RSB1"/>
    <property type="match status" value="1"/>
</dbReference>
<comment type="subcellular location">
    <subcellularLocation>
        <location evidence="1">Membrane</location>
        <topology evidence="1">Multi-pass membrane protein</topology>
    </subcellularLocation>
</comment>
<feature type="transmembrane region" description="Helical" evidence="5">
    <location>
        <begin position="75"/>
        <end position="96"/>
    </location>
</feature>